<dbReference type="AlphaFoldDB" id="A0A7R8HCT1"/>
<dbReference type="InterPro" id="IPR050567">
    <property type="entry name" value="Mitochondrial_Carrier"/>
</dbReference>
<evidence type="ECO:0000256" key="5">
    <source>
        <dbReference type="ARBA" id="ARBA00022737"/>
    </source>
</evidence>
<dbReference type="PANTHER" id="PTHR45624">
    <property type="entry name" value="MITOCHONDRIAL BASIC AMINO ACIDS TRANSPORTER-RELATED"/>
    <property type="match status" value="1"/>
</dbReference>
<evidence type="ECO:0000256" key="9">
    <source>
        <dbReference type="PROSITE-ProRule" id="PRU00282"/>
    </source>
</evidence>
<evidence type="ECO:0000256" key="6">
    <source>
        <dbReference type="ARBA" id="ARBA00022989"/>
    </source>
</evidence>
<protein>
    <submittedName>
        <fullName evidence="11">(salmon louse) hypothetical protein</fullName>
    </submittedName>
</protein>
<keyword evidence="6" id="KW-1133">Transmembrane helix</keyword>
<evidence type="ECO:0000256" key="1">
    <source>
        <dbReference type="ARBA" id="ARBA00004225"/>
    </source>
</evidence>
<keyword evidence="5" id="KW-0677">Repeat</keyword>
<dbReference type="SUPFAM" id="SSF103506">
    <property type="entry name" value="Mitochondrial carrier"/>
    <property type="match status" value="1"/>
</dbReference>
<evidence type="ECO:0000256" key="4">
    <source>
        <dbReference type="ARBA" id="ARBA00022692"/>
    </source>
</evidence>
<dbReference type="PANTHER" id="PTHR45624:SF1">
    <property type="entry name" value="SD08189P"/>
    <property type="match status" value="1"/>
</dbReference>
<reference evidence="11" key="1">
    <citation type="submission" date="2021-02" db="EMBL/GenBank/DDBJ databases">
        <authorList>
            <person name="Bekaert M."/>
        </authorList>
    </citation>
    <scope>NUCLEOTIDE SEQUENCE</scope>
    <source>
        <strain evidence="11">IoA-00</strain>
    </source>
</reference>
<comment type="subcellular location">
    <subcellularLocation>
        <location evidence="1">Mitochondrion membrane</location>
        <topology evidence="1">Multi-pass membrane protein</topology>
    </subcellularLocation>
</comment>
<feature type="repeat" description="Solcar" evidence="9">
    <location>
        <begin position="184"/>
        <end position="271"/>
    </location>
</feature>
<feature type="repeat" description="Solcar" evidence="9">
    <location>
        <begin position="4"/>
        <end position="86"/>
    </location>
</feature>
<comment type="similarity">
    <text evidence="2 10">Belongs to the mitochondrial carrier (TC 2.A.29) family.</text>
</comment>
<dbReference type="Pfam" id="PF00153">
    <property type="entry name" value="Mito_carr"/>
    <property type="match status" value="2"/>
</dbReference>
<dbReference type="Gene3D" id="1.50.40.10">
    <property type="entry name" value="Mitochondrial carrier domain"/>
    <property type="match status" value="1"/>
</dbReference>
<evidence type="ECO:0000256" key="10">
    <source>
        <dbReference type="RuleBase" id="RU000488"/>
    </source>
</evidence>
<keyword evidence="7" id="KW-0496">Mitochondrion</keyword>
<dbReference type="OrthoDB" id="1924968at2759"/>
<organism evidence="11 12">
    <name type="scientific">Lepeophtheirus salmonis</name>
    <name type="common">Salmon louse</name>
    <name type="synonym">Caligus salmonis</name>
    <dbReference type="NCBI Taxonomy" id="72036"/>
    <lineage>
        <taxon>Eukaryota</taxon>
        <taxon>Metazoa</taxon>
        <taxon>Ecdysozoa</taxon>
        <taxon>Arthropoda</taxon>
        <taxon>Crustacea</taxon>
        <taxon>Multicrustacea</taxon>
        <taxon>Hexanauplia</taxon>
        <taxon>Copepoda</taxon>
        <taxon>Siphonostomatoida</taxon>
        <taxon>Caligidae</taxon>
        <taxon>Lepeophtheirus</taxon>
    </lineage>
</organism>
<keyword evidence="3 10" id="KW-0813">Transport</keyword>
<dbReference type="InterPro" id="IPR023395">
    <property type="entry name" value="MCP_dom_sf"/>
</dbReference>
<accession>A0A7R8HCT1</accession>
<dbReference type="Proteomes" id="UP000675881">
    <property type="component" value="Chromosome 8"/>
</dbReference>
<proteinExistence type="inferred from homology"/>
<evidence type="ECO:0000256" key="7">
    <source>
        <dbReference type="ARBA" id="ARBA00023128"/>
    </source>
</evidence>
<dbReference type="GO" id="GO:1990575">
    <property type="term" value="P:mitochondrial L-ornithine transmembrane transport"/>
    <property type="evidence" value="ECO:0007669"/>
    <property type="project" value="TreeGrafter"/>
</dbReference>
<sequence length="280" mass="31679">MGSSIWWSDFFGGWVGGCMGILIGQPFDTIKVRQQAFQNSSIIFQTKNLITNEGHRSFFRGMTFPLIFVGAQNSLFFGFYGIAKDLNGVQDMNKYLKAFTCGCLGGVGQLVVSCPVDLVKIKCKYKKTIKPTREALMLPDEYTNIMDFVDYFMVFGIVSLRDVVSYGLYMSTYTWLTDKISIQNETVNTFIAGGIAGWISWASILPFDVVKSKLQADCYYFPKYRGISHCAMDIFRNGGLKAFSRGFLTISVRSFPVNGFTFIGYEYTMKLCHRLKELNL</sequence>
<dbReference type="GO" id="GO:0031966">
    <property type="term" value="C:mitochondrial membrane"/>
    <property type="evidence" value="ECO:0007669"/>
    <property type="project" value="UniProtKB-SubCell"/>
</dbReference>
<keyword evidence="8 9" id="KW-0472">Membrane</keyword>
<keyword evidence="12" id="KW-1185">Reference proteome</keyword>
<evidence type="ECO:0000256" key="2">
    <source>
        <dbReference type="ARBA" id="ARBA00006375"/>
    </source>
</evidence>
<keyword evidence="4 9" id="KW-0812">Transmembrane</keyword>
<evidence type="ECO:0000256" key="3">
    <source>
        <dbReference type="ARBA" id="ARBA00022448"/>
    </source>
</evidence>
<evidence type="ECO:0000256" key="8">
    <source>
        <dbReference type="ARBA" id="ARBA00023136"/>
    </source>
</evidence>
<name>A0A7R8HCT1_LEPSM</name>
<evidence type="ECO:0000313" key="11">
    <source>
        <dbReference type="EMBL" id="CAF3012303.1"/>
    </source>
</evidence>
<dbReference type="GO" id="GO:0005289">
    <property type="term" value="F:high-affinity L-arginine transmembrane transporter activity"/>
    <property type="evidence" value="ECO:0007669"/>
    <property type="project" value="TreeGrafter"/>
</dbReference>
<dbReference type="EMBL" id="HG994587">
    <property type="protein sequence ID" value="CAF3012303.1"/>
    <property type="molecule type" value="Genomic_DNA"/>
</dbReference>
<gene>
    <name evidence="11" type="ORF">LSAA_14348</name>
</gene>
<dbReference type="InterPro" id="IPR018108">
    <property type="entry name" value="MCP_transmembrane"/>
</dbReference>
<evidence type="ECO:0000313" key="12">
    <source>
        <dbReference type="Proteomes" id="UP000675881"/>
    </source>
</evidence>
<dbReference type="PROSITE" id="PS50920">
    <property type="entry name" value="SOLCAR"/>
    <property type="match status" value="2"/>
</dbReference>